<feature type="domain" description="GerMN" evidence="2">
    <location>
        <begin position="214"/>
        <end position="299"/>
    </location>
</feature>
<proteinExistence type="predicted"/>
<organism evidence="3 4">
    <name type="scientific">Nocardiopsis composta</name>
    <dbReference type="NCBI Taxonomy" id="157465"/>
    <lineage>
        <taxon>Bacteria</taxon>
        <taxon>Bacillati</taxon>
        <taxon>Actinomycetota</taxon>
        <taxon>Actinomycetes</taxon>
        <taxon>Streptosporangiales</taxon>
        <taxon>Nocardiopsidaceae</taxon>
        <taxon>Nocardiopsis</taxon>
    </lineage>
</organism>
<dbReference type="SMART" id="SM00909">
    <property type="entry name" value="Germane"/>
    <property type="match status" value="1"/>
</dbReference>
<evidence type="ECO:0000259" key="2">
    <source>
        <dbReference type="SMART" id="SM00909"/>
    </source>
</evidence>
<protein>
    <recommendedName>
        <fullName evidence="2">GerMN domain-containing protein</fullName>
    </recommendedName>
</protein>
<reference evidence="3 4" key="1">
    <citation type="submission" date="2020-08" db="EMBL/GenBank/DDBJ databases">
        <title>Sequencing the genomes of 1000 actinobacteria strains.</title>
        <authorList>
            <person name="Klenk H.-P."/>
        </authorList>
    </citation>
    <scope>NUCLEOTIDE SEQUENCE [LARGE SCALE GENOMIC DNA]</scope>
    <source>
        <strain evidence="3 4">DSM 44551</strain>
    </source>
</reference>
<sequence length="588" mass="62855">MSVRGGRAAAAGGLAAVLLAAGCATVPSGGPIVEADRVGESPDPYEGYVRMLPVGPQPGVGEEGLVKGFLKDMASFEENHAAARRFLLPQTRAEWSPDDSALVYENMDAVSLDVETSADDTAATVRMRTPEAAMIRADGQYVPVDGSEIIDVTFKLQRDDDGEWRITELPDRLLLSRADVDRVYRPLNLYYFNADSSTLVPDPVFLPVTSDEVATRLAKKLVAGPTEWLEPAVRSSFPADSTADVAFDAGRVVVSMDGENPGNQARFGMEAQLGWTLKQLPEVQEVVLRFGDDEVRIPRDEDENLQTDTDYWKAVNPSGVTGELNAYFVRDGRLWSMNGGGEDTGDQAEQVDASFGTGGPAHYAVSLNEERFAAVSADGGEVLLTESGTGDVRTVLEGGEYTALSWDGYGNLWVAEDTSKGDDPGSRLWMLRGGTEKVRVDAPALKKREVVQLRLSRDGTRAAVVTADGDPEGRLWVGRVVPDGDDGVALGGFLELASEVGAISDAAWRSGDQLAVLGQKNGAMRGYLVPLDGATDPTSVGTITSAETIAAAPERPLIAGGDDDQLWLTSDRVLWQRATEGTDPVFPG</sequence>
<dbReference type="EMBL" id="JACHDB010000001">
    <property type="protein sequence ID" value="MBB5432846.1"/>
    <property type="molecule type" value="Genomic_DNA"/>
</dbReference>
<dbReference type="Pfam" id="PF10647">
    <property type="entry name" value="Gmad1"/>
    <property type="match status" value="1"/>
</dbReference>
<keyword evidence="4" id="KW-1185">Reference proteome</keyword>
<evidence type="ECO:0000256" key="1">
    <source>
        <dbReference type="SAM" id="SignalP"/>
    </source>
</evidence>
<dbReference type="RefSeq" id="WP_184392356.1">
    <property type="nucleotide sequence ID" value="NZ_BAAAJD010000110.1"/>
</dbReference>
<dbReference type="AlphaFoldDB" id="A0A7W8QNT6"/>
<dbReference type="PROSITE" id="PS51257">
    <property type="entry name" value="PROKAR_LIPOPROTEIN"/>
    <property type="match status" value="1"/>
</dbReference>
<evidence type="ECO:0000313" key="3">
    <source>
        <dbReference type="EMBL" id="MBB5432846.1"/>
    </source>
</evidence>
<dbReference type="InterPro" id="IPR018910">
    <property type="entry name" value="LpqB_C"/>
</dbReference>
<feature type="signal peptide" evidence="1">
    <location>
        <begin position="1"/>
        <end position="20"/>
    </location>
</feature>
<accession>A0A7W8QNT6</accession>
<dbReference type="Pfam" id="PF25976">
    <property type="entry name" value="LpqB_N"/>
    <property type="match status" value="1"/>
</dbReference>
<keyword evidence="1" id="KW-0732">Signal</keyword>
<name>A0A7W8QNT6_9ACTN</name>
<dbReference type="Pfam" id="PF10646">
    <property type="entry name" value="Germane"/>
    <property type="match status" value="1"/>
</dbReference>
<dbReference type="InterPro" id="IPR019606">
    <property type="entry name" value="GerMN"/>
</dbReference>
<dbReference type="InterPro" id="IPR059026">
    <property type="entry name" value="LpqB_N"/>
</dbReference>
<dbReference type="Proteomes" id="UP000572635">
    <property type="component" value="Unassembled WGS sequence"/>
</dbReference>
<dbReference type="SUPFAM" id="SSF82171">
    <property type="entry name" value="DPP6 N-terminal domain-like"/>
    <property type="match status" value="1"/>
</dbReference>
<comment type="caution">
    <text evidence="3">The sequence shown here is derived from an EMBL/GenBank/DDBJ whole genome shotgun (WGS) entry which is preliminary data.</text>
</comment>
<evidence type="ECO:0000313" key="4">
    <source>
        <dbReference type="Proteomes" id="UP000572635"/>
    </source>
</evidence>
<feature type="chain" id="PRO_5039532245" description="GerMN domain-containing protein" evidence="1">
    <location>
        <begin position="21"/>
        <end position="588"/>
    </location>
</feature>
<gene>
    <name evidence="3" type="ORF">HDA36_002930</name>
</gene>